<gene>
    <name evidence="2" type="ORF">LP52_22555</name>
</gene>
<reference evidence="3" key="1">
    <citation type="journal article" date="2015" name="Chem. Biol.">
        <title>Structure, bioactivity, and resistance mechanism of streptomonomicin, an unusual lasso Peptide from an understudied halophilic actinomycete.</title>
        <authorList>
            <person name="Metelev M."/>
            <person name="Tietz J.I."/>
            <person name="Melby J.O."/>
            <person name="Blair P.M."/>
            <person name="Zhu L."/>
            <person name="Livnat I."/>
            <person name="Severinov K."/>
            <person name="Mitchell D.A."/>
        </authorList>
    </citation>
    <scope>NUCLEOTIDE SEQUENCE [LARGE SCALE GENOMIC DNA]</scope>
    <source>
        <strain evidence="3">YIM 90003</strain>
    </source>
</reference>
<organism evidence="2 3">
    <name type="scientific">Streptomonospora alba</name>
    <dbReference type="NCBI Taxonomy" id="183763"/>
    <lineage>
        <taxon>Bacteria</taxon>
        <taxon>Bacillati</taxon>
        <taxon>Actinomycetota</taxon>
        <taxon>Actinomycetes</taxon>
        <taxon>Streptosporangiales</taxon>
        <taxon>Nocardiopsidaceae</taxon>
        <taxon>Streptomonospora</taxon>
    </lineage>
</organism>
<dbReference type="STRING" id="183763.LP52_22555"/>
<proteinExistence type="predicted"/>
<sequence>MSVFEYDPPERFVAGTVGQPGERTFFLQAAASGRVTSAVVEKAQVSALAERIEELLEEVRQRFGEPLESGEAAEQDDGPLEQPIEEDFRVGTLALAWDAESSRVIIEAQQIDESEDESESEGESESDEDVAVFAEDVPEGRDVLRVHLTAEAARAFAGRAMKVVAAGRPNCPLCGQPLDPEGHICPRQNGYKPGGM</sequence>
<name>A0A0C2JCZ4_9ACTN</name>
<feature type="compositionally biased region" description="Acidic residues" evidence="1">
    <location>
        <begin position="110"/>
        <end position="130"/>
    </location>
</feature>
<keyword evidence="3" id="KW-1185">Reference proteome</keyword>
<feature type="region of interest" description="Disordered" evidence="1">
    <location>
        <begin position="109"/>
        <end position="131"/>
    </location>
</feature>
<protein>
    <recommendedName>
        <fullName evidence="4">DUF3090 domain-containing protein</fullName>
    </recommendedName>
</protein>
<comment type="caution">
    <text evidence="2">The sequence shown here is derived from an EMBL/GenBank/DDBJ whole genome shotgun (WGS) entry which is preliminary data.</text>
</comment>
<evidence type="ECO:0000313" key="2">
    <source>
        <dbReference type="EMBL" id="KIH96820.1"/>
    </source>
</evidence>
<dbReference type="Proteomes" id="UP000031675">
    <property type="component" value="Unassembled WGS sequence"/>
</dbReference>
<dbReference type="Pfam" id="PF11290">
    <property type="entry name" value="DUF3090"/>
    <property type="match status" value="1"/>
</dbReference>
<dbReference type="RefSeq" id="WP_040276395.1">
    <property type="nucleotide sequence ID" value="NZ_JROO01000047.1"/>
</dbReference>
<accession>A0A0C2JCZ4</accession>
<dbReference type="EMBL" id="JROO01000047">
    <property type="protein sequence ID" value="KIH96820.1"/>
    <property type="molecule type" value="Genomic_DNA"/>
</dbReference>
<evidence type="ECO:0000256" key="1">
    <source>
        <dbReference type="SAM" id="MobiDB-lite"/>
    </source>
</evidence>
<dbReference type="InterPro" id="IPR021441">
    <property type="entry name" value="DUF3090"/>
</dbReference>
<dbReference type="AlphaFoldDB" id="A0A0C2JCZ4"/>
<evidence type="ECO:0000313" key="3">
    <source>
        <dbReference type="Proteomes" id="UP000031675"/>
    </source>
</evidence>
<dbReference type="OrthoDB" id="156387at2"/>
<evidence type="ECO:0008006" key="4">
    <source>
        <dbReference type="Google" id="ProtNLM"/>
    </source>
</evidence>
<dbReference type="NCBIfam" id="TIGR03847">
    <property type="entry name" value="conserved hypothetical protein"/>
    <property type="match status" value="1"/>
</dbReference>